<dbReference type="AlphaFoldDB" id="A0A9W6SIA6"/>
<evidence type="ECO:0000256" key="1">
    <source>
        <dbReference type="ARBA" id="ARBA00004651"/>
    </source>
</evidence>
<dbReference type="Proteomes" id="UP001165079">
    <property type="component" value="Unassembled WGS sequence"/>
</dbReference>
<evidence type="ECO:0000256" key="3">
    <source>
        <dbReference type="ARBA" id="ARBA00022475"/>
    </source>
</evidence>
<dbReference type="NCBIfam" id="TIGR00711">
    <property type="entry name" value="efflux_EmrB"/>
    <property type="match status" value="1"/>
</dbReference>
<evidence type="ECO:0000256" key="6">
    <source>
        <dbReference type="ARBA" id="ARBA00023136"/>
    </source>
</evidence>
<evidence type="ECO:0000259" key="9">
    <source>
        <dbReference type="PROSITE" id="PS50850"/>
    </source>
</evidence>
<evidence type="ECO:0000313" key="10">
    <source>
        <dbReference type="EMBL" id="GLZ76014.1"/>
    </source>
</evidence>
<comment type="caution">
    <text evidence="10">The sequence shown here is derived from an EMBL/GenBank/DDBJ whole genome shotgun (WGS) entry which is preliminary data.</text>
</comment>
<keyword evidence="5 8" id="KW-1133">Transmembrane helix</keyword>
<dbReference type="InterPro" id="IPR011701">
    <property type="entry name" value="MFS"/>
</dbReference>
<dbReference type="PANTHER" id="PTHR42718:SF42">
    <property type="entry name" value="EXPORT PROTEIN"/>
    <property type="match status" value="1"/>
</dbReference>
<evidence type="ECO:0000256" key="8">
    <source>
        <dbReference type="SAM" id="Phobius"/>
    </source>
</evidence>
<dbReference type="PROSITE" id="PS50850">
    <property type="entry name" value="MFS"/>
    <property type="match status" value="1"/>
</dbReference>
<feature type="transmembrane region" description="Helical" evidence="8">
    <location>
        <begin position="434"/>
        <end position="454"/>
    </location>
</feature>
<evidence type="ECO:0000256" key="2">
    <source>
        <dbReference type="ARBA" id="ARBA00022448"/>
    </source>
</evidence>
<evidence type="ECO:0000256" key="4">
    <source>
        <dbReference type="ARBA" id="ARBA00022692"/>
    </source>
</evidence>
<dbReference type="Gene3D" id="1.20.1250.20">
    <property type="entry name" value="MFS general substrate transporter like domains"/>
    <property type="match status" value="1"/>
</dbReference>
<evidence type="ECO:0000313" key="11">
    <source>
        <dbReference type="Proteomes" id="UP001165079"/>
    </source>
</evidence>
<keyword evidence="6 8" id="KW-0472">Membrane</keyword>
<feature type="region of interest" description="Disordered" evidence="7">
    <location>
        <begin position="462"/>
        <end position="482"/>
    </location>
</feature>
<feature type="transmembrane region" description="Helical" evidence="8">
    <location>
        <begin position="104"/>
        <end position="123"/>
    </location>
</feature>
<dbReference type="InterPro" id="IPR036259">
    <property type="entry name" value="MFS_trans_sf"/>
</dbReference>
<gene>
    <name evidence="10" type="ORF">Afil01_08210</name>
</gene>
<keyword evidence="11" id="KW-1185">Reference proteome</keyword>
<dbReference type="InterPro" id="IPR020846">
    <property type="entry name" value="MFS_dom"/>
</dbReference>
<name>A0A9W6SIA6_9ACTN</name>
<comment type="subcellular location">
    <subcellularLocation>
        <location evidence="1">Cell membrane</location>
        <topology evidence="1">Multi-pass membrane protein</topology>
    </subcellularLocation>
</comment>
<dbReference type="EMBL" id="BSTX01000001">
    <property type="protein sequence ID" value="GLZ76014.1"/>
    <property type="molecule type" value="Genomic_DNA"/>
</dbReference>
<feature type="transmembrane region" description="Helical" evidence="8">
    <location>
        <begin position="12"/>
        <end position="31"/>
    </location>
</feature>
<feature type="transmembrane region" description="Helical" evidence="8">
    <location>
        <begin position="135"/>
        <end position="155"/>
    </location>
</feature>
<dbReference type="GO" id="GO:0022857">
    <property type="term" value="F:transmembrane transporter activity"/>
    <property type="evidence" value="ECO:0007669"/>
    <property type="project" value="InterPro"/>
</dbReference>
<dbReference type="SUPFAM" id="SSF103473">
    <property type="entry name" value="MFS general substrate transporter"/>
    <property type="match status" value="1"/>
</dbReference>
<sequence length="482" mass="49098">MDLPLKSAQGRGVVFASVLGSAVAMLDGTVVNVALPHIGAEFGADMNGLQWIVNGYTLTLAALVLLGGALGDRFGRRKIFLIGVVWFGVASMLCGLAPSAGLLVAARIVQGIGAGLLTPGSLAMIQSSIREGDRAAAIGAWSGLGGVASAAGPFLGGWMVDSFDWRWVFYINVPVVALAVVATLVWVPESRAEGDREGRFDVLGSVLGAVALGGITYALVQTKPLGPAIAAAVIGVGAGIAFVVVERRSANPVLPLRLFRSRQFSGINAATFFVYAALGGVLFFLVMYLQLVAGFNALQAGISLLPFTVLMLLFSARAGALGARIGPRRPLTVGPALAGLGVLLFLRIGPGASYWTDVLPAVLVLGAGMTITVAPLTASVLAAAGEGHAGVASGVNNAVARAASLIAVAALPLVAGITGSAYEDPVLFERGFHIATIICAVLLGLGALVAWLTVRDPARPAAPDNRMHCSVSAPPLQAGSRG</sequence>
<feature type="transmembrane region" description="Helical" evidence="8">
    <location>
        <begin position="266"/>
        <end position="291"/>
    </location>
</feature>
<proteinExistence type="predicted"/>
<dbReference type="Pfam" id="PF07690">
    <property type="entry name" value="MFS_1"/>
    <property type="match status" value="1"/>
</dbReference>
<dbReference type="Gene3D" id="1.20.1720.10">
    <property type="entry name" value="Multidrug resistance protein D"/>
    <property type="match status" value="1"/>
</dbReference>
<keyword evidence="2" id="KW-0813">Transport</keyword>
<feature type="transmembrane region" description="Helical" evidence="8">
    <location>
        <begin position="200"/>
        <end position="219"/>
    </location>
</feature>
<organism evidence="10 11">
    <name type="scientific">Actinorhabdospora filicis</name>
    <dbReference type="NCBI Taxonomy" id="1785913"/>
    <lineage>
        <taxon>Bacteria</taxon>
        <taxon>Bacillati</taxon>
        <taxon>Actinomycetota</taxon>
        <taxon>Actinomycetes</taxon>
        <taxon>Micromonosporales</taxon>
        <taxon>Micromonosporaceae</taxon>
        <taxon>Actinorhabdospora</taxon>
    </lineage>
</organism>
<feature type="transmembrane region" description="Helical" evidence="8">
    <location>
        <begin position="51"/>
        <end position="70"/>
    </location>
</feature>
<dbReference type="CDD" id="cd17321">
    <property type="entry name" value="MFS_MMR_MDR_like"/>
    <property type="match status" value="1"/>
</dbReference>
<dbReference type="InterPro" id="IPR004638">
    <property type="entry name" value="EmrB-like"/>
</dbReference>
<evidence type="ECO:0000256" key="5">
    <source>
        <dbReference type="ARBA" id="ARBA00022989"/>
    </source>
</evidence>
<feature type="transmembrane region" description="Helical" evidence="8">
    <location>
        <begin position="297"/>
        <end position="319"/>
    </location>
</feature>
<feature type="transmembrane region" description="Helical" evidence="8">
    <location>
        <begin position="167"/>
        <end position="188"/>
    </location>
</feature>
<dbReference type="GO" id="GO:0005886">
    <property type="term" value="C:plasma membrane"/>
    <property type="evidence" value="ECO:0007669"/>
    <property type="project" value="UniProtKB-SubCell"/>
</dbReference>
<accession>A0A9W6SIA6</accession>
<feature type="transmembrane region" description="Helical" evidence="8">
    <location>
        <begin position="361"/>
        <end position="382"/>
    </location>
</feature>
<dbReference type="PANTHER" id="PTHR42718">
    <property type="entry name" value="MAJOR FACILITATOR SUPERFAMILY MULTIDRUG TRANSPORTER MFSC"/>
    <property type="match status" value="1"/>
</dbReference>
<feature type="transmembrane region" description="Helical" evidence="8">
    <location>
        <begin position="331"/>
        <end position="349"/>
    </location>
</feature>
<keyword evidence="4 8" id="KW-0812">Transmembrane</keyword>
<feature type="transmembrane region" description="Helical" evidence="8">
    <location>
        <begin position="79"/>
        <end position="98"/>
    </location>
</feature>
<feature type="transmembrane region" description="Helical" evidence="8">
    <location>
        <begin position="225"/>
        <end position="245"/>
    </location>
</feature>
<evidence type="ECO:0000256" key="7">
    <source>
        <dbReference type="SAM" id="MobiDB-lite"/>
    </source>
</evidence>
<keyword evidence="3" id="KW-1003">Cell membrane</keyword>
<reference evidence="10" key="1">
    <citation type="submission" date="2023-03" db="EMBL/GenBank/DDBJ databases">
        <title>Actinorhabdospora filicis NBRC 111898.</title>
        <authorList>
            <person name="Ichikawa N."/>
            <person name="Sato H."/>
            <person name="Tonouchi N."/>
        </authorList>
    </citation>
    <scope>NUCLEOTIDE SEQUENCE</scope>
    <source>
        <strain evidence="10">NBRC 111898</strain>
    </source>
</reference>
<feature type="transmembrane region" description="Helical" evidence="8">
    <location>
        <begin position="402"/>
        <end position="422"/>
    </location>
</feature>
<dbReference type="RefSeq" id="WP_285661215.1">
    <property type="nucleotide sequence ID" value="NZ_BSTX01000001.1"/>
</dbReference>
<feature type="domain" description="Major facilitator superfamily (MFS) profile" evidence="9">
    <location>
        <begin position="13"/>
        <end position="458"/>
    </location>
</feature>
<protein>
    <submittedName>
        <fullName evidence="10">MFS transporter</fullName>
    </submittedName>
</protein>